<reference evidence="1" key="2">
    <citation type="submission" date="2020-09" db="EMBL/GenBank/DDBJ databases">
        <authorList>
            <person name="Sun Q."/>
            <person name="Zhou Y."/>
        </authorList>
    </citation>
    <scope>NUCLEOTIDE SEQUENCE</scope>
    <source>
        <strain evidence="1">CGMCC 1.12160</strain>
    </source>
</reference>
<dbReference type="Proteomes" id="UP000605670">
    <property type="component" value="Unassembled WGS sequence"/>
</dbReference>
<dbReference type="AlphaFoldDB" id="A0A917BLM6"/>
<accession>A0A917BLM6</accession>
<evidence type="ECO:0000313" key="1">
    <source>
        <dbReference type="EMBL" id="GGF49164.1"/>
    </source>
</evidence>
<protein>
    <submittedName>
        <fullName evidence="1">Uncharacterized protein</fullName>
    </submittedName>
</protein>
<comment type="caution">
    <text evidence="1">The sequence shown here is derived from an EMBL/GenBank/DDBJ whole genome shotgun (WGS) entry which is preliminary data.</text>
</comment>
<keyword evidence="2" id="KW-1185">Reference proteome</keyword>
<gene>
    <name evidence="1" type="ORF">GCM10011366_16340</name>
</gene>
<evidence type="ECO:0000313" key="2">
    <source>
        <dbReference type="Proteomes" id="UP000605670"/>
    </source>
</evidence>
<organism evidence="1 2">
    <name type="scientific">Ornithinimicrobium tianjinense</name>
    <dbReference type="NCBI Taxonomy" id="1195761"/>
    <lineage>
        <taxon>Bacteria</taxon>
        <taxon>Bacillati</taxon>
        <taxon>Actinomycetota</taxon>
        <taxon>Actinomycetes</taxon>
        <taxon>Micrococcales</taxon>
        <taxon>Ornithinimicrobiaceae</taxon>
        <taxon>Ornithinimicrobium</taxon>
    </lineage>
</organism>
<name>A0A917BLM6_9MICO</name>
<dbReference type="EMBL" id="BMEM01000002">
    <property type="protein sequence ID" value="GGF49164.1"/>
    <property type="molecule type" value="Genomic_DNA"/>
</dbReference>
<dbReference type="RefSeq" id="WP_229735093.1">
    <property type="nucleotide sequence ID" value="NZ_BAABKH010000001.1"/>
</dbReference>
<sequence length="112" mass="11375">MGLGVVGAFQVALALGAPWGRASYGGAHPGVLPDRLRVVSAGAAAVYAGLAVGITSHGTPVRVRRHLLTGIAVLMGVGAVMNGLSPSRPERAVWAPTTAVLSALAWRARRDS</sequence>
<reference evidence="1" key="1">
    <citation type="journal article" date="2014" name="Int. J. Syst. Evol. Microbiol.">
        <title>Complete genome sequence of Corynebacterium casei LMG S-19264T (=DSM 44701T), isolated from a smear-ripened cheese.</title>
        <authorList>
            <consortium name="US DOE Joint Genome Institute (JGI-PGF)"/>
            <person name="Walter F."/>
            <person name="Albersmeier A."/>
            <person name="Kalinowski J."/>
            <person name="Ruckert C."/>
        </authorList>
    </citation>
    <scope>NUCLEOTIDE SEQUENCE</scope>
    <source>
        <strain evidence="1">CGMCC 1.12160</strain>
    </source>
</reference>
<proteinExistence type="predicted"/>